<feature type="binding site" evidence="6">
    <location>
        <position position="74"/>
    </location>
    <ligand>
        <name>[4Fe-4S] cluster</name>
        <dbReference type="ChEBI" id="CHEBI:49883"/>
        <label>2</label>
    </ligand>
</feature>
<comment type="caution">
    <text evidence="8">The sequence shown here is derived from an EMBL/GenBank/DDBJ whole genome shotgun (WGS) entry which is preliminary data.</text>
</comment>
<dbReference type="PANTHER" id="PTHR43687">
    <property type="entry name" value="ADENYLYLSULFATE REDUCTASE, BETA SUBUNIT"/>
    <property type="match status" value="1"/>
</dbReference>
<gene>
    <name evidence="6 8" type="primary">napF</name>
    <name evidence="8" type="ORF">H9645_07720</name>
</gene>
<feature type="binding site" evidence="6">
    <location>
        <position position="52"/>
    </location>
    <ligand>
        <name>[4Fe-4S] cluster</name>
        <dbReference type="ChEBI" id="CHEBI:49883"/>
        <label>1</label>
    </ligand>
</feature>
<feature type="binding site" evidence="6">
    <location>
        <position position="42"/>
    </location>
    <ligand>
        <name>[4Fe-4S] cluster</name>
        <dbReference type="ChEBI" id="CHEBI:49883"/>
        <label>1</label>
    </ligand>
</feature>
<evidence type="ECO:0000256" key="4">
    <source>
        <dbReference type="ARBA" id="ARBA00023004"/>
    </source>
</evidence>
<feature type="domain" description="4Fe-4S ferredoxin-type" evidence="7">
    <location>
        <begin position="33"/>
        <end position="62"/>
    </location>
</feature>
<feature type="binding site" evidence="6">
    <location>
        <position position="80"/>
    </location>
    <ligand>
        <name>[4Fe-4S] cluster</name>
        <dbReference type="ChEBI" id="CHEBI:49883"/>
        <label>2</label>
    </ligand>
</feature>
<feature type="binding site" evidence="6">
    <location>
        <position position="145"/>
    </location>
    <ligand>
        <name>[4Fe-4S] cluster</name>
        <dbReference type="ChEBI" id="CHEBI:49883"/>
        <label>3</label>
    </ligand>
</feature>
<feature type="binding site" evidence="6">
    <location>
        <position position="148"/>
    </location>
    <ligand>
        <name>[4Fe-4S] cluster</name>
        <dbReference type="ChEBI" id="CHEBI:49883"/>
        <label>3</label>
    </ligand>
</feature>
<dbReference type="Pfam" id="PF00037">
    <property type="entry name" value="Fer4"/>
    <property type="match status" value="1"/>
</dbReference>
<name>A0ABR8UJA3_9GAMM</name>
<evidence type="ECO:0000256" key="2">
    <source>
        <dbReference type="ARBA" id="ARBA00022723"/>
    </source>
</evidence>
<sequence>MAASRNQAPDRDRRALLRGRLRRTPLLRPPWALEESRFASACTACNACVEACPQRVLVAGEGGLPEFDPGRGECTFCGDCARACDANAFAALDEAPWSLRAQVGEACLAGRGIVCSSCRDACGESAIAFPPTRAVPMPRIESDRCTGCGACVPACPTTAISLAALTAEVLLEA</sequence>
<feature type="domain" description="4Fe-4S ferredoxin-type" evidence="7">
    <location>
        <begin position="63"/>
        <end position="94"/>
    </location>
</feature>
<feature type="domain" description="4Fe-4S ferredoxin-type" evidence="7">
    <location>
        <begin position="136"/>
        <end position="165"/>
    </location>
</feature>
<protein>
    <recommendedName>
        <fullName evidence="6">Ferredoxin-type protein NapF</fullName>
    </recommendedName>
</protein>
<dbReference type="PROSITE" id="PS00198">
    <property type="entry name" value="4FE4S_FER_1"/>
    <property type="match status" value="1"/>
</dbReference>
<evidence type="ECO:0000256" key="6">
    <source>
        <dbReference type="HAMAP-Rule" id="MF_02201"/>
    </source>
</evidence>
<accession>A0ABR8UJA3</accession>
<dbReference type="EMBL" id="JACSQJ010000003">
    <property type="protein sequence ID" value="MBD7987915.1"/>
    <property type="molecule type" value="Genomic_DNA"/>
</dbReference>
<keyword evidence="3 6" id="KW-0677">Repeat</keyword>
<feature type="binding site" evidence="6">
    <location>
        <position position="45"/>
    </location>
    <ligand>
        <name>[4Fe-4S] cluster</name>
        <dbReference type="ChEBI" id="CHEBI:49883"/>
        <label>1</label>
    </ligand>
</feature>
<dbReference type="InterPro" id="IPR017896">
    <property type="entry name" value="4Fe4S_Fe-S-bd"/>
</dbReference>
<evidence type="ECO:0000256" key="1">
    <source>
        <dbReference type="ARBA" id="ARBA00022485"/>
    </source>
</evidence>
<dbReference type="InterPro" id="IPR004496">
    <property type="entry name" value="NapF"/>
</dbReference>
<evidence type="ECO:0000313" key="9">
    <source>
        <dbReference type="Proteomes" id="UP000647183"/>
    </source>
</evidence>
<dbReference type="PROSITE" id="PS51379">
    <property type="entry name" value="4FE4S_FER_2"/>
    <property type="match status" value="3"/>
</dbReference>
<dbReference type="Proteomes" id="UP000647183">
    <property type="component" value="Unassembled WGS sequence"/>
</dbReference>
<keyword evidence="4 6" id="KW-0408">Iron</keyword>
<organism evidence="8 9">
    <name type="scientific">Luteimonas colneyensis</name>
    <dbReference type="NCBI Taxonomy" id="2762230"/>
    <lineage>
        <taxon>Bacteria</taxon>
        <taxon>Pseudomonadati</taxon>
        <taxon>Pseudomonadota</taxon>
        <taxon>Gammaproteobacteria</taxon>
        <taxon>Lysobacterales</taxon>
        <taxon>Lysobacteraceae</taxon>
        <taxon>Luteimonas</taxon>
    </lineage>
</organism>
<comment type="function">
    <text evidence="6">Could be involved in the maturation of NapA, the catalytic subunit of the periplasmic nitrate reductase, before its export into the periplasm.</text>
</comment>
<keyword evidence="2 6" id="KW-0479">Metal-binding</keyword>
<dbReference type="Gene3D" id="3.30.70.20">
    <property type="match status" value="2"/>
</dbReference>
<evidence type="ECO:0000256" key="3">
    <source>
        <dbReference type="ARBA" id="ARBA00022737"/>
    </source>
</evidence>
<keyword evidence="1 6" id="KW-0004">4Fe-4S</keyword>
<dbReference type="InterPro" id="IPR017900">
    <property type="entry name" value="4Fe4S_Fe_S_CS"/>
</dbReference>
<evidence type="ECO:0000256" key="5">
    <source>
        <dbReference type="ARBA" id="ARBA00023014"/>
    </source>
</evidence>
<dbReference type="CDD" id="cd10564">
    <property type="entry name" value="NapF_like"/>
    <property type="match status" value="1"/>
</dbReference>
<comment type="cofactor">
    <cofactor evidence="6">
        <name>[4Fe-4S] cluster</name>
        <dbReference type="ChEBI" id="CHEBI:49883"/>
    </cofactor>
</comment>
<comment type="subunit">
    <text evidence="6">Interacts with the cytoplasmic NapA precursor.</text>
</comment>
<comment type="similarity">
    <text evidence="6">Belongs to the NapF family.</text>
</comment>
<feature type="binding site" evidence="6">
    <location>
        <position position="77"/>
    </location>
    <ligand>
        <name>[4Fe-4S] cluster</name>
        <dbReference type="ChEBI" id="CHEBI:49883"/>
        <label>2</label>
    </ligand>
</feature>
<reference evidence="8 9" key="1">
    <citation type="submission" date="2020-08" db="EMBL/GenBank/DDBJ databases">
        <title>A Genomic Blueprint of the Chicken Gut Microbiome.</title>
        <authorList>
            <person name="Gilroy R."/>
            <person name="Ravi A."/>
            <person name="Getino M."/>
            <person name="Pursley I."/>
            <person name="Horton D.L."/>
            <person name="Alikhan N.-F."/>
            <person name="Baker D."/>
            <person name="Gharbi K."/>
            <person name="Hall N."/>
            <person name="Watson M."/>
            <person name="Adriaenssens E.M."/>
            <person name="Foster-Nyarko E."/>
            <person name="Jarju S."/>
            <person name="Secka A."/>
            <person name="Antonio M."/>
            <person name="Oren A."/>
            <person name="Chaudhuri R."/>
            <person name="La Ragione R.M."/>
            <person name="Hildebrand F."/>
            <person name="Pallen M.J."/>
        </authorList>
    </citation>
    <scope>NUCLEOTIDE SEQUENCE [LARGE SCALE GENOMIC DNA]</scope>
    <source>
        <strain evidence="8 9">Sa2BVA3</strain>
    </source>
</reference>
<keyword evidence="5 6" id="KW-0411">Iron-sulfur</keyword>
<feature type="binding site" evidence="6">
    <location>
        <position position="84"/>
    </location>
    <ligand>
        <name>[4Fe-4S] cluster</name>
        <dbReference type="ChEBI" id="CHEBI:49883"/>
        <label>2</label>
    </ligand>
</feature>
<comment type="subcellular location">
    <subcellularLocation>
        <location evidence="6">Cytoplasm</location>
    </subcellularLocation>
</comment>
<dbReference type="PANTHER" id="PTHR43687:SF1">
    <property type="entry name" value="FERREDOXIN III"/>
    <property type="match status" value="1"/>
</dbReference>
<dbReference type="HAMAP" id="MF_02201">
    <property type="entry name" value="NapF"/>
    <property type="match status" value="1"/>
</dbReference>
<keyword evidence="6" id="KW-0963">Cytoplasm</keyword>
<feature type="binding site" evidence="6">
    <location>
        <position position="155"/>
    </location>
    <ligand>
        <name>[4Fe-4S] cluster</name>
        <dbReference type="ChEBI" id="CHEBI:49883"/>
        <label>3</label>
    </ligand>
</feature>
<dbReference type="SUPFAM" id="SSF54862">
    <property type="entry name" value="4Fe-4S ferredoxins"/>
    <property type="match status" value="1"/>
</dbReference>
<feature type="binding site" evidence="6">
    <location>
        <position position="48"/>
    </location>
    <ligand>
        <name>[4Fe-4S] cluster</name>
        <dbReference type="ChEBI" id="CHEBI:49883"/>
        <label>1</label>
    </ligand>
</feature>
<keyword evidence="9" id="KW-1185">Reference proteome</keyword>
<proteinExistence type="inferred from homology"/>
<dbReference type="InterPro" id="IPR050572">
    <property type="entry name" value="Fe-S_Ferredoxin"/>
</dbReference>
<dbReference type="NCBIfam" id="TIGR00402">
    <property type="entry name" value="napF"/>
    <property type="match status" value="1"/>
</dbReference>
<dbReference type="Pfam" id="PF13187">
    <property type="entry name" value="Fer4_9"/>
    <property type="match status" value="1"/>
</dbReference>
<feature type="binding site" evidence="6">
    <location>
        <position position="151"/>
    </location>
    <ligand>
        <name>[4Fe-4S] cluster</name>
        <dbReference type="ChEBI" id="CHEBI:49883"/>
        <label>3</label>
    </ligand>
</feature>
<evidence type="ECO:0000259" key="7">
    <source>
        <dbReference type="PROSITE" id="PS51379"/>
    </source>
</evidence>
<evidence type="ECO:0000313" key="8">
    <source>
        <dbReference type="EMBL" id="MBD7987915.1"/>
    </source>
</evidence>
<dbReference type="RefSeq" id="WP_191729119.1">
    <property type="nucleotide sequence ID" value="NZ_JACSQJ010000003.1"/>
</dbReference>